<reference evidence="2 3" key="1">
    <citation type="journal article" date="2018" name="Nat. Ecol. Evol.">
        <title>Pezizomycetes genomes reveal the molecular basis of ectomycorrhizal truffle lifestyle.</title>
        <authorList>
            <person name="Murat C."/>
            <person name="Payen T."/>
            <person name="Noel B."/>
            <person name="Kuo A."/>
            <person name="Morin E."/>
            <person name="Chen J."/>
            <person name="Kohler A."/>
            <person name="Krizsan K."/>
            <person name="Balestrini R."/>
            <person name="Da Silva C."/>
            <person name="Montanini B."/>
            <person name="Hainaut M."/>
            <person name="Levati E."/>
            <person name="Barry K.W."/>
            <person name="Belfiori B."/>
            <person name="Cichocki N."/>
            <person name="Clum A."/>
            <person name="Dockter R.B."/>
            <person name="Fauchery L."/>
            <person name="Guy J."/>
            <person name="Iotti M."/>
            <person name="Le Tacon F."/>
            <person name="Lindquist E.A."/>
            <person name="Lipzen A."/>
            <person name="Malagnac F."/>
            <person name="Mello A."/>
            <person name="Molinier V."/>
            <person name="Miyauchi S."/>
            <person name="Poulain J."/>
            <person name="Riccioni C."/>
            <person name="Rubini A."/>
            <person name="Sitrit Y."/>
            <person name="Splivallo R."/>
            <person name="Traeger S."/>
            <person name="Wang M."/>
            <person name="Zifcakova L."/>
            <person name="Wipf D."/>
            <person name="Zambonelli A."/>
            <person name="Paolocci F."/>
            <person name="Nowrousian M."/>
            <person name="Ottonello S."/>
            <person name="Baldrian P."/>
            <person name="Spatafora J.W."/>
            <person name="Henrissat B."/>
            <person name="Nagy L.G."/>
            <person name="Aury J.M."/>
            <person name="Wincker P."/>
            <person name="Grigoriev I.V."/>
            <person name="Bonfante P."/>
            <person name="Martin F.M."/>
        </authorList>
    </citation>
    <scope>NUCLEOTIDE SEQUENCE [LARGE SCALE GENOMIC DNA]</scope>
    <source>
        <strain evidence="2 3">RN42</strain>
    </source>
</reference>
<evidence type="ECO:0000313" key="3">
    <source>
        <dbReference type="Proteomes" id="UP000275078"/>
    </source>
</evidence>
<accession>A0A3N4I7H4</accession>
<dbReference type="EMBL" id="ML119680">
    <property type="protein sequence ID" value="RPA81427.1"/>
    <property type="molecule type" value="Genomic_DNA"/>
</dbReference>
<dbReference type="Proteomes" id="UP000275078">
    <property type="component" value="Unassembled WGS sequence"/>
</dbReference>
<keyword evidence="3" id="KW-1185">Reference proteome</keyword>
<feature type="compositionally biased region" description="Polar residues" evidence="1">
    <location>
        <begin position="39"/>
        <end position="50"/>
    </location>
</feature>
<organism evidence="2 3">
    <name type="scientific">Ascobolus immersus RN42</name>
    <dbReference type="NCBI Taxonomy" id="1160509"/>
    <lineage>
        <taxon>Eukaryota</taxon>
        <taxon>Fungi</taxon>
        <taxon>Dikarya</taxon>
        <taxon>Ascomycota</taxon>
        <taxon>Pezizomycotina</taxon>
        <taxon>Pezizomycetes</taxon>
        <taxon>Pezizales</taxon>
        <taxon>Ascobolaceae</taxon>
        <taxon>Ascobolus</taxon>
    </lineage>
</organism>
<evidence type="ECO:0000256" key="1">
    <source>
        <dbReference type="SAM" id="MobiDB-lite"/>
    </source>
</evidence>
<sequence length="484" mass="52457">MAATGITIPSPLDPLHPKPITGTTRRPTTLADFTPPPTRNSSAITTSSTLRRPLNIPATPPRDRSFDVSFDEYTSRPVRAGLPSRDSGVSIGSLVGHTLGENGHDCLESISSVLMEGKGGRNDSTLDLTMLDRRGRNESTLDLTKARNDSAQDLTMAAGRERERDVYPVGFSQRRSGSVRRGEEMHLDLPKSTPIPEESRSGAKSTGKLGTCFSTLSLRPSLSRSVASRNIPTVGSSGIPLEKTPKVGSAGVLAEKTPELRKPESKSMTDVKKAAGAVKKSTGATRSSRTCYFDPVGFRGGHKALPPTHGVYFPVPGRGGARVEKVTEKVMPERVPVAPERNAHPCDSKQRLKNSTNLALAASLVHTGVSPSAAAEQHNVNLREGTYGLSLKPYIHIPNSEFETDIDPKSVTPGKWFRETPMELEVLEEKLGRWRRSREYLMRRVSWRLGGVVWWRRRGEGEAGRFRSGDVGAGGGTLGRGVTI</sequence>
<feature type="region of interest" description="Disordered" evidence="1">
    <location>
        <begin position="172"/>
        <end position="209"/>
    </location>
</feature>
<evidence type="ECO:0000313" key="2">
    <source>
        <dbReference type="EMBL" id="RPA81427.1"/>
    </source>
</evidence>
<dbReference type="AlphaFoldDB" id="A0A3N4I7H4"/>
<proteinExistence type="predicted"/>
<protein>
    <submittedName>
        <fullName evidence="2">Uncharacterized protein</fullName>
    </submittedName>
</protein>
<name>A0A3N4I7H4_ASCIM</name>
<gene>
    <name evidence="2" type="ORF">BJ508DRAFT_326549</name>
</gene>
<feature type="compositionally biased region" description="Basic and acidic residues" evidence="1">
    <location>
        <begin position="180"/>
        <end position="189"/>
    </location>
</feature>
<feature type="region of interest" description="Disordered" evidence="1">
    <location>
        <begin position="1"/>
        <end position="68"/>
    </location>
</feature>